<evidence type="ECO:0000256" key="3">
    <source>
        <dbReference type="ARBA" id="ARBA00004839"/>
    </source>
</evidence>
<evidence type="ECO:0000256" key="12">
    <source>
        <dbReference type="ARBA" id="ARBA00022967"/>
    </source>
</evidence>
<keyword evidence="11 19" id="KW-0812">Transmembrane</keyword>
<dbReference type="Pfam" id="PF05440">
    <property type="entry name" value="MtrB"/>
    <property type="match status" value="1"/>
</dbReference>
<comment type="pathway">
    <text evidence="3 19">One-carbon metabolism; methanogenesis from CO(2); methyl-coenzyme M from 5,10-methylene-5,6,7,8-tetrahydromethanopterin: step 2/2.</text>
</comment>
<dbReference type="UniPathway" id="UPA00640">
    <property type="reaction ID" value="UER00698"/>
</dbReference>
<comment type="function">
    <text evidence="1 19">Part of a complex that catalyzes the formation of methyl-coenzyme M and tetrahydromethanopterin from coenzyme M and methyl-tetrahydromethanopterin. This is an energy-conserving, sodium-ion translocating step.</text>
</comment>
<dbReference type="NCBIfam" id="TIGR04166">
    <property type="entry name" value="methano_MtrB"/>
    <property type="match status" value="1"/>
</dbReference>
<evidence type="ECO:0000256" key="14">
    <source>
        <dbReference type="ARBA" id="ARBA00022994"/>
    </source>
</evidence>
<evidence type="ECO:0000256" key="15">
    <source>
        <dbReference type="ARBA" id="ARBA00023136"/>
    </source>
</evidence>
<dbReference type="GO" id="GO:0005886">
    <property type="term" value="C:plasma membrane"/>
    <property type="evidence" value="ECO:0007669"/>
    <property type="project" value="UniProtKB-SubCell"/>
</dbReference>
<gene>
    <name evidence="19" type="primary">mtrB</name>
    <name evidence="20" type="ORF">MBBWO_06670</name>
</gene>
<evidence type="ECO:0000256" key="5">
    <source>
        <dbReference type="ARBA" id="ARBA00011616"/>
    </source>
</evidence>
<keyword evidence="21" id="KW-1185">Reference proteome</keyword>
<dbReference type="NCBIfam" id="NF002129">
    <property type="entry name" value="PRK00965.1"/>
    <property type="match status" value="1"/>
</dbReference>
<dbReference type="InterPro" id="IPR008690">
    <property type="entry name" value="MtrB_MeTrfase"/>
</dbReference>
<comment type="similarity">
    <text evidence="4 19">Belongs to the MtrB family.</text>
</comment>
<dbReference type="RefSeq" id="WP_116669470.1">
    <property type="nucleotide sequence ID" value="NZ_MZGU01000004.1"/>
</dbReference>
<keyword evidence="8 19" id="KW-0554">One-carbon metabolism</keyword>
<dbReference type="AlphaFoldDB" id="A0A2U1S718"/>
<sequence>MVEMLPMVQVVPEMNLALDPATGLLGASLGSGVVILSMDDVDAAVAKVEQAADDLFNALDPNVSPSNSFPGRDGSYVTAGLLTNTVYGFLLAVVIIFAAMPILISLGVL</sequence>
<evidence type="ECO:0000256" key="13">
    <source>
        <dbReference type="ARBA" id="ARBA00022989"/>
    </source>
</evidence>
<evidence type="ECO:0000256" key="2">
    <source>
        <dbReference type="ARBA" id="ARBA00004162"/>
    </source>
</evidence>
<feature type="transmembrane region" description="Helical" evidence="19">
    <location>
        <begin position="86"/>
        <end position="108"/>
    </location>
</feature>
<evidence type="ECO:0000256" key="4">
    <source>
        <dbReference type="ARBA" id="ARBA00010027"/>
    </source>
</evidence>
<comment type="caution">
    <text evidence="20">The sequence shown here is derived from an EMBL/GenBank/DDBJ whole genome shotgun (WGS) entry which is preliminary data.</text>
</comment>
<keyword evidence="7 19" id="KW-1003">Cell membrane</keyword>
<keyword evidence="14 19" id="KW-0484">Methanogenesis</keyword>
<evidence type="ECO:0000313" key="20">
    <source>
        <dbReference type="EMBL" id="PWB85821.1"/>
    </source>
</evidence>
<keyword evidence="9 19" id="KW-0489">Methyltransferase</keyword>
<comment type="subcellular location">
    <subcellularLocation>
        <location evidence="2 19">Cell membrane</location>
        <topology evidence="2 19">Single-pass membrane protein</topology>
    </subcellularLocation>
</comment>
<dbReference type="PIRSF" id="PIRSF005518">
    <property type="entry name" value="MtrB"/>
    <property type="match status" value="1"/>
</dbReference>
<keyword evidence="13 19" id="KW-1133">Transmembrane helix</keyword>
<protein>
    <recommendedName>
        <fullName evidence="6 19">Tetrahydromethanopterin S-methyltransferase subunit B</fullName>
        <ecNumber evidence="18 19">7.2.1.4</ecNumber>
    </recommendedName>
    <alternativeName>
        <fullName evidence="16 19">N5-methyltetrahydromethanopterin--coenzyme M methyltransferase subunit B</fullName>
    </alternativeName>
</protein>
<reference evidence="20 21" key="1">
    <citation type="submission" date="2017-03" db="EMBL/GenBank/DDBJ databases">
        <title>Genome sequence of Methanobrevibacter wosei.</title>
        <authorList>
            <person name="Poehlein A."/>
            <person name="Seedorf H."/>
            <person name="Daniel R."/>
        </authorList>
    </citation>
    <scope>NUCLEOTIDE SEQUENCE [LARGE SCALE GENOMIC DNA]</scope>
    <source>
        <strain evidence="20 21">DSM 11979</strain>
    </source>
</reference>
<evidence type="ECO:0000256" key="19">
    <source>
        <dbReference type="HAMAP-Rule" id="MF_01094"/>
    </source>
</evidence>
<dbReference type="Proteomes" id="UP000245577">
    <property type="component" value="Unassembled WGS sequence"/>
</dbReference>
<evidence type="ECO:0000256" key="10">
    <source>
        <dbReference type="ARBA" id="ARBA00022679"/>
    </source>
</evidence>
<evidence type="ECO:0000256" key="1">
    <source>
        <dbReference type="ARBA" id="ARBA00002533"/>
    </source>
</evidence>
<evidence type="ECO:0000256" key="7">
    <source>
        <dbReference type="ARBA" id="ARBA00022475"/>
    </source>
</evidence>
<keyword evidence="15 19" id="KW-0472">Membrane</keyword>
<comment type="catalytic activity">
    <reaction evidence="17 19">
        <text>5-methyl-5,6,7,8-tetrahydromethanopterin + coenzyme M + 2 Na(+)(in) = 5,6,7,8-tetrahydromethanopterin + methyl-coenzyme M + 2 Na(+)(out)</text>
        <dbReference type="Rhea" id="RHEA:53492"/>
        <dbReference type="ChEBI" id="CHEBI:29101"/>
        <dbReference type="ChEBI" id="CHEBI:58103"/>
        <dbReference type="ChEBI" id="CHEBI:58116"/>
        <dbReference type="ChEBI" id="CHEBI:58286"/>
        <dbReference type="ChEBI" id="CHEBI:58319"/>
        <dbReference type="EC" id="7.2.1.4"/>
    </reaction>
</comment>
<evidence type="ECO:0000313" key="21">
    <source>
        <dbReference type="Proteomes" id="UP000245577"/>
    </source>
</evidence>
<keyword evidence="12 19" id="KW-1278">Translocase</keyword>
<keyword evidence="10 19" id="KW-0808">Transferase</keyword>
<dbReference type="EMBL" id="MZGU01000004">
    <property type="protein sequence ID" value="PWB85821.1"/>
    <property type="molecule type" value="Genomic_DNA"/>
</dbReference>
<dbReference type="HAMAP" id="MF_01094">
    <property type="entry name" value="MtrB"/>
    <property type="match status" value="1"/>
</dbReference>
<dbReference type="GO" id="GO:0019386">
    <property type="term" value="P:methanogenesis, from carbon dioxide"/>
    <property type="evidence" value="ECO:0007669"/>
    <property type="project" value="UniProtKB-UniRule"/>
</dbReference>
<dbReference type="OrthoDB" id="114034at2157"/>
<evidence type="ECO:0000256" key="8">
    <source>
        <dbReference type="ARBA" id="ARBA00022563"/>
    </source>
</evidence>
<evidence type="ECO:0000256" key="17">
    <source>
        <dbReference type="ARBA" id="ARBA00044880"/>
    </source>
</evidence>
<dbReference type="GO" id="GO:0030269">
    <property type="term" value="F:tetrahydromethanopterin S-methyltransferase activity"/>
    <property type="evidence" value="ECO:0007669"/>
    <property type="project" value="UniProtKB-UniRule"/>
</dbReference>
<proteinExistence type="inferred from homology"/>
<name>A0A2U1S718_9EURY</name>
<dbReference type="GO" id="GO:0032259">
    <property type="term" value="P:methylation"/>
    <property type="evidence" value="ECO:0007669"/>
    <property type="project" value="UniProtKB-KW"/>
</dbReference>
<accession>A0A2U1S718</accession>
<evidence type="ECO:0000256" key="9">
    <source>
        <dbReference type="ARBA" id="ARBA00022603"/>
    </source>
</evidence>
<dbReference type="GO" id="GO:0006730">
    <property type="term" value="P:one-carbon metabolic process"/>
    <property type="evidence" value="ECO:0007669"/>
    <property type="project" value="UniProtKB-UniRule"/>
</dbReference>
<evidence type="ECO:0000256" key="16">
    <source>
        <dbReference type="ARBA" id="ARBA00029818"/>
    </source>
</evidence>
<comment type="subunit">
    <text evidence="5 19">The complex is composed of 8 subunits; MtrA, MtrB, MtrC, MtrD, MtrE, MtrF, MtrG and MtrH.</text>
</comment>
<dbReference type="EC" id="7.2.1.4" evidence="18 19"/>
<evidence type="ECO:0000256" key="11">
    <source>
        <dbReference type="ARBA" id="ARBA00022692"/>
    </source>
</evidence>
<evidence type="ECO:0000256" key="18">
    <source>
        <dbReference type="ARBA" id="ARBA00044970"/>
    </source>
</evidence>
<organism evidence="20 21">
    <name type="scientific">Methanobrevibacter woesei</name>
    <dbReference type="NCBI Taxonomy" id="190976"/>
    <lineage>
        <taxon>Archaea</taxon>
        <taxon>Methanobacteriati</taxon>
        <taxon>Methanobacteriota</taxon>
        <taxon>Methanomada group</taxon>
        <taxon>Methanobacteria</taxon>
        <taxon>Methanobacteriales</taxon>
        <taxon>Methanobacteriaceae</taxon>
        <taxon>Methanobrevibacter</taxon>
    </lineage>
</organism>
<evidence type="ECO:0000256" key="6">
    <source>
        <dbReference type="ARBA" id="ARBA00015127"/>
    </source>
</evidence>